<name>A6GJD3_9BACT</name>
<dbReference type="eggNOG" id="COG2267">
    <property type="taxonomic scope" value="Bacteria"/>
</dbReference>
<gene>
    <name evidence="3" type="ORF">PPSIR1_35572</name>
</gene>
<dbReference type="GO" id="GO:0016020">
    <property type="term" value="C:membrane"/>
    <property type="evidence" value="ECO:0007669"/>
    <property type="project" value="TreeGrafter"/>
</dbReference>
<protein>
    <submittedName>
        <fullName evidence="3">Hydrolase, alpha/beta fold family protein</fullName>
    </submittedName>
</protein>
<dbReference type="EMBL" id="ABCS01000154">
    <property type="protein sequence ID" value="EDM74023.1"/>
    <property type="molecule type" value="Genomic_DNA"/>
</dbReference>
<dbReference type="Gene3D" id="3.40.50.1820">
    <property type="entry name" value="alpha/beta hydrolase"/>
    <property type="match status" value="1"/>
</dbReference>
<comment type="caution">
    <text evidence="3">The sequence shown here is derived from an EMBL/GenBank/DDBJ whole genome shotgun (WGS) entry which is preliminary data.</text>
</comment>
<accession>A6GJD3</accession>
<dbReference type="PRINTS" id="PR00111">
    <property type="entry name" value="ABHYDROLASE"/>
</dbReference>
<dbReference type="InterPro" id="IPR000073">
    <property type="entry name" value="AB_hydrolase_1"/>
</dbReference>
<reference evidence="3 4" key="1">
    <citation type="submission" date="2007-06" db="EMBL/GenBank/DDBJ databases">
        <authorList>
            <person name="Shimkets L."/>
            <person name="Ferriera S."/>
            <person name="Johnson J."/>
            <person name="Kravitz S."/>
            <person name="Beeson K."/>
            <person name="Sutton G."/>
            <person name="Rogers Y.-H."/>
            <person name="Friedman R."/>
            <person name="Frazier M."/>
            <person name="Venter J.C."/>
        </authorList>
    </citation>
    <scope>NUCLEOTIDE SEQUENCE [LARGE SCALE GENOMIC DNA]</scope>
    <source>
        <strain evidence="3 4">SIR-1</strain>
    </source>
</reference>
<dbReference type="PANTHER" id="PTHR43798:SF31">
    <property type="entry name" value="AB HYDROLASE SUPERFAMILY PROTEIN YCLE"/>
    <property type="match status" value="1"/>
</dbReference>
<dbReference type="Proteomes" id="UP000005801">
    <property type="component" value="Unassembled WGS sequence"/>
</dbReference>
<evidence type="ECO:0000256" key="1">
    <source>
        <dbReference type="ARBA" id="ARBA00022801"/>
    </source>
</evidence>
<sequence length="256" mass="26942">MATFKSSDGLDISYRVIGDGDPVVLLHGWMVGGAVWDRVTDALTGAGLKLYIPDQRGAGESAKPERGYDIEQYVADAIALADAAGLERFALVGHSMGGQIAQVVAAELGDRVSRMVLLCPVPAAGMPLPDEAAALFRNSGGNTEAQTTILNMACKQLDEDALAFCLATAATVSTPCVEQAFDAWTGENFADRLGRVTAKTTVYGTDDPFLTPEILNAAVVELIANADFHHQPGPGHYPQVETPADTGAKLAELLKN</sequence>
<evidence type="ECO:0000313" key="4">
    <source>
        <dbReference type="Proteomes" id="UP000005801"/>
    </source>
</evidence>
<dbReference type="InterPro" id="IPR029058">
    <property type="entry name" value="AB_hydrolase_fold"/>
</dbReference>
<keyword evidence="1 3" id="KW-0378">Hydrolase</keyword>
<dbReference type="AlphaFoldDB" id="A6GJD3"/>
<evidence type="ECO:0000259" key="2">
    <source>
        <dbReference type="Pfam" id="PF12697"/>
    </source>
</evidence>
<dbReference type="PANTHER" id="PTHR43798">
    <property type="entry name" value="MONOACYLGLYCEROL LIPASE"/>
    <property type="match status" value="1"/>
</dbReference>
<dbReference type="InterPro" id="IPR050266">
    <property type="entry name" value="AB_hydrolase_sf"/>
</dbReference>
<keyword evidence="4" id="KW-1185">Reference proteome</keyword>
<dbReference type="STRING" id="391625.PPSIR1_35572"/>
<organism evidence="3 4">
    <name type="scientific">Plesiocystis pacifica SIR-1</name>
    <dbReference type="NCBI Taxonomy" id="391625"/>
    <lineage>
        <taxon>Bacteria</taxon>
        <taxon>Pseudomonadati</taxon>
        <taxon>Myxococcota</taxon>
        <taxon>Polyangia</taxon>
        <taxon>Nannocystales</taxon>
        <taxon>Nannocystaceae</taxon>
        <taxon>Plesiocystis</taxon>
    </lineage>
</organism>
<feature type="domain" description="AB hydrolase-1" evidence="2">
    <location>
        <begin position="23"/>
        <end position="245"/>
    </location>
</feature>
<proteinExistence type="predicted"/>
<dbReference type="SUPFAM" id="SSF53474">
    <property type="entry name" value="alpha/beta-Hydrolases"/>
    <property type="match status" value="1"/>
</dbReference>
<dbReference type="OrthoDB" id="9780765at2"/>
<dbReference type="GO" id="GO:0016787">
    <property type="term" value="F:hydrolase activity"/>
    <property type="evidence" value="ECO:0007669"/>
    <property type="project" value="UniProtKB-KW"/>
</dbReference>
<evidence type="ECO:0000313" key="3">
    <source>
        <dbReference type="EMBL" id="EDM74023.1"/>
    </source>
</evidence>
<dbReference type="Pfam" id="PF12697">
    <property type="entry name" value="Abhydrolase_6"/>
    <property type="match status" value="1"/>
</dbReference>
<dbReference type="RefSeq" id="WP_006976819.1">
    <property type="nucleotide sequence ID" value="NZ_ABCS01000154.1"/>
</dbReference>